<evidence type="ECO:0000313" key="2">
    <source>
        <dbReference type="Proteomes" id="UP000838756"/>
    </source>
</evidence>
<keyword evidence="2" id="KW-1185">Reference proteome</keyword>
<dbReference type="Proteomes" id="UP000838756">
    <property type="component" value="Unassembled WGS sequence"/>
</dbReference>
<sequence length="249" mass="28099">MVVGVPRCWNGSPARVSAALVDFRRGGRTTLGASQLPRRLEPPSTSVRVGDADVQVSKHLKYLGLTLDGRWGFEEHFERLVPRIQKVAGAMHGLLPNLGGPQEGVRRLYAEVVRSIALYGSPVWSKRLSSVQRLRTKLNSVQRKMAIRVARGYRTISFEAATVLARCPPFDILADMDARIYAERNLRIDLASNPVKFGDDRSNPIFELSNCQIQLLFTMMIFYCWVNMGVDNDLHPLEKRIEDNEYGDK</sequence>
<proteinExistence type="predicted"/>
<protein>
    <submittedName>
        <fullName evidence="1">Jg6499 protein</fullName>
    </submittedName>
</protein>
<dbReference type="EMBL" id="CAKXAJ010026524">
    <property type="protein sequence ID" value="CAH2269457.1"/>
    <property type="molecule type" value="Genomic_DNA"/>
</dbReference>
<dbReference type="OrthoDB" id="415822at2759"/>
<comment type="caution">
    <text evidence="1">The sequence shown here is derived from an EMBL/GenBank/DDBJ whole genome shotgun (WGS) entry which is preliminary data.</text>
</comment>
<evidence type="ECO:0000313" key="1">
    <source>
        <dbReference type="EMBL" id="CAH2269457.1"/>
    </source>
</evidence>
<accession>A0A8S4SJN5</accession>
<reference evidence="1" key="1">
    <citation type="submission" date="2022-03" db="EMBL/GenBank/DDBJ databases">
        <authorList>
            <person name="Lindestad O."/>
        </authorList>
    </citation>
    <scope>NUCLEOTIDE SEQUENCE</scope>
</reference>
<name>A0A8S4SJN5_9NEOP</name>
<organism evidence="1 2">
    <name type="scientific">Pararge aegeria aegeria</name>
    <dbReference type="NCBI Taxonomy" id="348720"/>
    <lineage>
        <taxon>Eukaryota</taxon>
        <taxon>Metazoa</taxon>
        <taxon>Ecdysozoa</taxon>
        <taxon>Arthropoda</taxon>
        <taxon>Hexapoda</taxon>
        <taxon>Insecta</taxon>
        <taxon>Pterygota</taxon>
        <taxon>Neoptera</taxon>
        <taxon>Endopterygota</taxon>
        <taxon>Lepidoptera</taxon>
        <taxon>Glossata</taxon>
        <taxon>Ditrysia</taxon>
        <taxon>Papilionoidea</taxon>
        <taxon>Nymphalidae</taxon>
        <taxon>Satyrinae</taxon>
        <taxon>Satyrini</taxon>
        <taxon>Parargina</taxon>
        <taxon>Pararge</taxon>
    </lineage>
</organism>
<dbReference type="AlphaFoldDB" id="A0A8S4SJN5"/>
<gene>
    <name evidence="1" type="primary">jg6499</name>
    <name evidence="1" type="ORF">PAEG_LOCUS27676</name>
</gene>